<dbReference type="CDD" id="cd00037">
    <property type="entry name" value="CLECT"/>
    <property type="match status" value="1"/>
</dbReference>
<proteinExistence type="predicted"/>
<evidence type="ECO:0000259" key="1">
    <source>
        <dbReference type="PROSITE" id="PS50041"/>
    </source>
</evidence>
<accession>A0A6P4EGB5</accession>
<dbReference type="GeneID" id="108041996"/>
<dbReference type="SMART" id="SM00034">
    <property type="entry name" value="CLECT"/>
    <property type="match status" value="1"/>
</dbReference>
<dbReference type="OMA" id="RFICQAD"/>
<reference evidence="2" key="1">
    <citation type="submission" date="2025-08" db="UniProtKB">
        <authorList>
            <consortium name="RefSeq"/>
        </authorList>
    </citation>
    <scope>IDENTIFICATION</scope>
</reference>
<dbReference type="SUPFAM" id="SSF56436">
    <property type="entry name" value="C-type lectin-like"/>
    <property type="match status" value="1"/>
</dbReference>
<organism evidence="2">
    <name type="scientific">Drosophila rhopaloa</name>
    <name type="common">Fruit fly</name>
    <dbReference type="NCBI Taxonomy" id="1041015"/>
    <lineage>
        <taxon>Eukaryota</taxon>
        <taxon>Metazoa</taxon>
        <taxon>Ecdysozoa</taxon>
        <taxon>Arthropoda</taxon>
        <taxon>Hexapoda</taxon>
        <taxon>Insecta</taxon>
        <taxon>Pterygota</taxon>
        <taxon>Neoptera</taxon>
        <taxon>Endopterygota</taxon>
        <taxon>Diptera</taxon>
        <taxon>Brachycera</taxon>
        <taxon>Muscomorpha</taxon>
        <taxon>Ephydroidea</taxon>
        <taxon>Drosophilidae</taxon>
        <taxon>Drosophila</taxon>
        <taxon>Sophophora</taxon>
    </lineage>
</organism>
<dbReference type="InterPro" id="IPR016186">
    <property type="entry name" value="C-type_lectin-like/link_sf"/>
</dbReference>
<feature type="domain" description="C-type lectin" evidence="1">
    <location>
        <begin position="120"/>
        <end position="235"/>
    </location>
</feature>
<dbReference type="PANTHER" id="PTHR22803">
    <property type="entry name" value="MANNOSE, PHOSPHOLIPASE, LECTIN RECEPTOR RELATED"/>
    <property type="match status" value="1"/>
</dbReference>
<dbReference type="RefSeq" id="XP_016975579.2">
    <property type="nucleotide sequence ID" value="XM_017120090.2"/>
</dbReference>
<evidence type="ECO:0000313" key="2">
    <source>
        <dbReference type="RefSeq" id="XP_016975579.1"/>
    </source>
</evidence>
<dbReference type="Gene3D" id="3.10.100.10">
    <property type="entry name" value="Mannose-Binding Protein A, subunit A"/>
    <property type="match status" value="1"/>
</dbReference>
<name>A0A6P4EGB5_DRORH</name>
<dbReference type="OrthoDB" id="6340082at2759"/>
<protein>
    <submittedName>
        <fullName evidence="2">Accessory gland protein Acp29AB-like</fullName>
    </submittedName>
</protein>
<dbReference type="Pfam" id="PF00059">
    <property type="entry name" value="Lectin_C"/>
    <property type="match status" value="1"/>
</dbReference>
<dbReference type="PROSITE" id="PS50041">
    <property type="entry name" value="C_TYPE_LECTIN_2"/>
    <property type="match status" value="1"/>
</dbReference>
<sequence>MFLYSKTIFYTFVALDIYGSMAQGKDPVQTVCILENAPAQCATFCLASLGSLYDDLNMLTIGFNETQERLDRVERQQAILLETFNKLLLPDFEIKSKRTENREETQCNVKTIAAHRFELIGLRFFYIEQSRLNKQNWTNAENTCRQMGGHLASITSEEEFTVINSKLDSEYAYWLGVNDLAKKGDYVSVASGKGPFLKWSAGEPDDTKEFPRCISVFESYMYLDSCDRNFRFICQADNEV</sequence>
<dbReference type="AlphaFoldDB" id="A0A6P4EGB5"/>
<gene>
    <name evidence="2" type="primary">LOC108041996</name>
</gene>
<dbReference type="InterPro" id="IPR001304">
    <property type="entry name" value="C-type_lectin-like"/>
</dbReference>
<dbReference type="InterPro" id="IPR050111">
    <property type="entry name" value="C-type_lectin/snaclec_domain"/>
</dbReference>
<dbReference type="RefSeq" id="XP_016975579.1">
    <property type="nucleotide sequence ID" value="XM_017120090.1"/>
</dbReference>
<dbReference type="InterPro" id="IPR016187">
    <property type="entry name" value="CTDL_fold"/>
</dbReference>